<protein>
    <recommendedName>
        <fullName evidence="2">DUF4376 domain-containing protein</fullName>
    </recommendedName>
</protein>
<proteinExistence type="predicted"/>
<reference evidence="1" key="1">
    <citation type="submission" date="2018-07" db="EMBL/GenBank/DDBJ databases">
        <authorList>
            <person name="Ashton P.M."/>
            <person name="Dallman T."/>
            <person name="Nair S."/>
            <person name="De Pinna E."/>
            <person name="Peters T."/>
            <person name="Grant K."/>
        </authorList>
    </citation>
    <scope>NUCLEOTIDE SEQUENCE [LARGE SCALE GENOMIC DNA]</scope>
    <source>
        <strain evidence="1">157339</strain>
    </source>
</reference>
<gene>
    <name evidence="1" type="ORF">DRU74_26425</name>
</gene>
<dbReference type="Proteomes" id="UP000885374">
    <property type="component" value="Unassembled WGS sequence"/>
</dbReference>
<accession>A0A3R0Y150</accession>
<dbReference type="AlphaFoldDB" id="A0A3R0Y150"/>
<organism evidence="1">
    <name type="scientific">Salmonella enterica I</name>
    <dbReference type="NCBI Taxonomy" id="59201"/>
    <lineage>
        <taxon>Bacteria</taxon>
        <taxon>Pseudomonadati</taxon>
        <taxon>Pseudomonadota</taxon>
        <taxon>Gammaproteobacteria</taxon>
        <taxon>Enterobacterales</taxon>
        <taxon>Enterobacteriaceae</taxon>
        <taxon>Salmonella</taxon>
    </lineage>
</organism>
<evidence type="ECO:0008006" key="2">
    <source>
        <dbReference type="Google" id="ProtNLM"/>
    </source>
</evidence>
<sequence>MDGENNIVPMDNAGLIALAEAIEQAMFEKGMQINQRQLQMKAEVEFLTMLEAVRSYMVGWPG</sequence>
<name>A0A3R0Y150_SALET</name>
<evidence type="ECO:0000313" key="1">
    <source>
        <dbReference type="EMBL" id="MLV00168.1"/>
    </source>
</evidence>
<dbReference type="EMBL" id="RVHM01000078">
    <property type="protein sequence ID" value="MLV00168.1"/>
    <property type="molecule type" value="Genomic_DNA"/>
</dbReference>
<comment type="caution">
    <text evidence="1">The sequence shown here is derived from an EMBL/GenBank/DDBJ whole genome shotgun (WGS) entry which is preliminary data.</text>
</comment>